<feature type="region of interest" description="Disordered" evidence="6">
    <location>
        <begin position="271"/>
        <end position="352"/>
    </location>
</feature>
<feature type="region of interest" description="Disordered" evidence="6">
    <location>
        <begin position="48"/>
        <end position="67"/>
    </location>
</feature>
<dbReference type="RefSeq" id="XP_014568656.1">
    <property type="nucleotide sequence ID" value="XM_014713170.1"/>
</dbReference>
<evidence type="ECO:0000313" key="9">
    <source>
        <dbReference type="Proteomes" id="UP000009131"/>
    </source>
</evidence>
<dbReference type="SMART" id="SM00415">
    <property type="entry name" value="HSF"/>
    <property type="match status" value="1"/>
</dbReference>
<dbReference type="HOGENOM" id="CLU_493535_0_0_1"/>
<dbReference type="InterPro" id="IPR036388">
    <property type="entry name" value="WH-like_DNA-bd_sf"/>
</dbReference>
<evidence type="ECO:0000256" key="3">
    <source>
        <dbReference type="ARBA" id="ARBA00023125"/>
    </source>
</evidence>
<evidence type="ECO:0000256" key="6">
    <source>
        <dbReference type="SAM" id="MobiDB-lite"/>
    </source>
</evidence>
<dbReference type="Proteomes" id="UP000009131">
    <property type="component" value="Unassembled WGS sequence"/>
</dbReference>
<sequence>MTLKQPLSARFSKEPLAQTAFGLSAGLHEPGRASDSFDLVTSATLQARHGESAATSGPNERQSYRGHRTNASQQLYGGIPIPCGSPSLPSRVETPAELGLGLTESFDKHAIDVKHVPDISVNGDTRARSLTEPRALAHVVDHHHHHHHQPLYFPVGSPPLPDHHIVSMQSLPKAASQLTSPHGYSQSPSSYLPSMTSKYYQPVASPDPAHYGYQRPHAVNAQNDHAGSVPHQRAYSFSTGYTTGYAPYASSSASNYGARLNGQASHLISPTMAYPGTPGPSSWSSAGSSYGGSARSTTPGLTRHQPYPPTAQSNGSRSYKTSGAERTRKGSLALPPEIYSPPSTSLAHPGLPNSPQQNLHLMSGYGPSFAGGIPHSATAILPFPSDGPPPIKSTFTSGRRSSNGKATRFVATMIELLNDPDRQDYIRWTPDGDAWICDPTHPSFVPEVLEANFSHKNLSSFARQLNAYGFKHLSADEIPDEIPDSERGQWKGYRHQLFHRDQQNGIHLLRPRARSQRRESDVLPMVRSPPPGSMRRDFTRPPRSFTRSLTSM</sequence>
<dbReference type="InterPro" id="IPR000232">
    <property type="entry name" value="HSF_DNA-bd"/>
</dbReference>
<feature type="domain" description="HSF-type DNA-binding" evidence="7">
    <location>
        <begin position="405"/>
        <end position="512"/>
    </location>
</feature>
<evidence type="ECO:0000256" key="2">
    <source>
        <dbReference type="ARBA" id="ARBA00006403"/>
    </source>
</evidence>
<dbReference type="eggNOG" id="KOG0627">
    <property type="taxonomic scope" value="Eukaryota"/>
</dbReference>
<feature type="compositionally biased region" description="Polar residues" evidence="6">
    <location>
        <begin position="310"/>
        <end position="321"/>
    </location>
</feature>
<evidence type="ECO:0000259" key="7">
    <source>
        <dbReference type="SMART" id="SM00415"/>
    </source>
</evidence>
<dbReference type="GO" id="GO:0043565">
    <property type="term" value="F:sequence-specific DNA binding"/>
    <property type="evidence" value="ECO:0007669"/>
    <property type="project" value="InterPro"/>
</dbReference>
<comment type="similarity">
    <text evidence="2 5">Belongs to the HSF family.</text>
</comment>
<organism evidence="8 9">
    <name type="scientific">Mixia osmundae (strain CBS 9802 / IAM 14324 / JCM 22182 / KY 12970)</name>
    <dbReference type="NCBI Taxonomy" id="764103"/>
    <lineage>
        <taxon>Eukaryota</taxon>
        <taxon>Fungi</taxon>
        <taxon>Dikarya</taxon>
        <taxon>Basidiomycota</taxon>
        <taxon>Pucciniomycotina</taxon>
        <taxon>Mixiomycetes</taxon>
        <taxon>Mixiales</taxon>
        <taxon>Mixiaceae</taxon>
        <taxon>Mixia</taxon>
    </lineage>
</organism>
<evidence type="ECO:0000313" key="8">
    <source>
        <dbReference type="EMBL" id="GAA99425.1"/>
    </source>
</evidence>
<protein>
    <recommendedName>
        <fullName evidence="7">HSF-type DNA-binding domain-containing protein</fullName>
    </recommendedName>
</protein>
<keyword evidence="3" id="KW-0238">DNA-binding</keyword>
<feature type="region of interest" description="Disordered" evidence="6">
    <location>
        <begin position="512"/>
        <end position="552"/>
    </location>
</feature>
<evidence type="ECO:0000256" key="5">
    <source>
        <dbReference type="RuleBase" id="RU004020"/>
    </source>
</evidence>
<evidence type="ECO:0000256" key="1">
    <source>
        <dbReference type="ARBA" id="ARBA00004123"/>
    </source>
</evidence>
<proteinExistence type="inferred from homology"/>
<comment type="caution">
    <text evidence="8">The sequence shown here is derived from an EMBL/GenBank/DDBJ whole genome shotgun (WGS) entry which is preliminary data.</text>
</comment>
<dbReference type="EMBL" id="BABT02000220">
    <property type="protein sequence ID" value="GAA99425.1"/>
    <property type="molecule type" value="Genomic_DNA"/>
</dbReference>
<name>G7E9V6_MIXOS</name>
<dbReference type="Gene3D" id="1.10.10.10">
    <property type="entry name" value="Winged helix-like DNA-binding domain superfamily/Winged helix DNA-binding domain"/>
    <property type="match status" value="1"/>
</dbReference>
<dbReference type="OrthoDB" id="60033at2759"/>
<reference evidence="8 9" key="1">
    <citation type="journal article" date="2011" name="J. Gen. Appl. Microbiol.">
        <title>Draft genome sequencing of the enigmatic basidiomycete Mixia osmundae.</title>
        <authorList>
            <person name="Nishida H."/>
            <person name="Nagatsuka Y."/>
            <person name="Sugiyama J."/>
        </authorList>
    </citation>
    <scope>NUCLEOTIDE SEQUENCE [LARGE SCALE GENOMIC DNA]</scope>
    <source>
        <strain evidence="9">CBS 9802 / IAM 14324 / JCM 22182 / KY 12970</strain>
    </source>
</reference>
<reference evidence="8 9" key="2">
    <citation type="journal article" date="2012" name="Open Biol.">
        <title>Characteristics of nucleosomes and linker DNA regions on the genome of the basidiomycete Mixia osmundae revealed by mono- and dinucleosome mapping.</title>
        <authorList>
            <person name="Nishida H."/>
            <person name="Kondo S."/>
            <person name="Matsumoto T."/>
            <person name="Suzuki Y."/>
            <person name="Yoshikawa H."/>
            <person name="Taylor T.D."/>
            <person name="Sugiyama J."/>
        </authorList>
    </citation>
    <scope>NUCLEOTIDE SEQUENCE [LARGE SCALE GENOMIC DNA]</scope>
    <source>
        <strain evidence="9">CBS 9802 / IAM 14324 / JCM 22182 / KY 12970</strain>
    </source>
</reference>
<dbReference type="PRINTS" id="PR00056">
    <property type="entry name" value="HSFDOMAIN"/>
</dbReference>
<dbReference type="InterPro" id="IPR036390">
    <property type="entry name" value="WH_DNA-bd_sf"/>
</dbReference>
<dbReference type="PANTHER" id="PTHR10015">
    <property type="entry name" value="HEAT SHOCK TRANSCRIPTION FACTOR"/>
    <property type="match status" value="1"/>
</dbReference>
<dbReference type="Pfam" id="PF00447">
    <property type="entry name" value="HSF_DNA-bind"/>
    <property type="match status" value="1"/>
</dbReference>
<keyword evidence="4" id="KW-0539">Nucleus</keyword>
<keyword evidence="9" id="KW-1185">Reference proteome</keyword>
<dbReference type="GO" id="GO:0005634">
    <property type="term" value="C:nucleus"/>
    <property type="evidence" value="ECO:0007669"/>
    <property type="project" value="UniProtKB-SubCell"/>
</dbReference>
<evidence type="ECO:0000256" key="4">
    <source>
        <dbReference type="ARBA" id="ARBA00023242"/>
    </source>
</evidence>
<accession>G7E9V6</accession>
<feature type="compositionally biased region" description="Low complexity" evidence="6">
    <location>
        <begin position="274"/>
        <end position="298"/>
    </location>
</feature>
<comment type="subcellular location">
    <subcellularLocation>
        <location evidence="1">Nucleus</location>
    </subcellularLocation>
</comment>
<dbReference type="AlphaFoldDB" id="G7E9V6"/>
<gene>
    <name evidence="8" type="primary">Mo06123</name>
    <name evidence="8" type="ORF">E5Q_06123</name>
</gene>
<dbReference type="PANTHER" id="PTHR10015:SF427">
    <property type="entry name" value="HEAT SHOCK FACTOR PROTEIN"/>
    <property type="match status" value="1"/>
</dbReference>
<dbReference type="GO" id="GO:0003700">
    <property type="term" value="F:DNA-binding transcription factor activity"/>
    <property type="evidence" value="ECO:0007669"/>
    <property type="project" value="InterPro"/>
</dbReference>
<dbReference type="SUPFAM" id="SSF46785">
    <property type="entry name" value="Winged helix' DNA-binding domain"/>
    <property type="match status" value="1"/>
</dbReference>
<dbReference type="STRING" id="764103.G7E9V6"/>
<dbReference type="InParanoid" id="G7E9V6"/>